<reference evidence="5" key="1">
    <citation type="submission" date="2020-10" db="EMBL/GenBank/DDBJ databases">
        <authorList>
            <person name="Roach M.J.R."/>
        </authorList>
    </citation>
    <scope>NUCLEOTIDE SEQUENCE</scope>
    <source>
        <strain evidence="5">CBS 1945</strain>
    </source>
</reference>
<dbReference type="Gene3D" id="2.130.10.10">
    <property type="entry name" value="YVTN repeat-like/Quinoprotein amine dehydrogenase"/>
    <property type="match status" value="1"/>
</dbReference>
<feature type="repeat" description="WD" evidence="3">
    <location>
        <begin position="1"/>
        <end position="39"/>
    </location>
</feature>
<dbReference type="RefSeq" id="XP_038778023.1">
    <property type="nucleotide sequence ID" value="XM_038922095.1"/>
</dbReference>
<evidence type="ECO:0000256" key="1">
    <source>
        <dbReference type="ARBA" id="ARBA00022574"/>
    </source>
</evidence>
<evidence type="ECO:0000256" key="3">
    <source>
        <dbReference type="PROSITE-ProRule" id="PRU00221"/>
    </source>
</evidence>
<dbReference type="EMBL" id="CP064812">
    <property type="protein sequence ID" value="QPG74458.1"/>
    <property type="molecule type" value="Genomic_DNA"/>
</dbReference>
<dbReference type="CDD" id="cd00200">
    <property type="entry name" value="WD40"/>
    <property type="match status" value="1"/>
</dbReference>
<keyword evidence="1 3" id="KW-0853">WD repeat</keyword>
<dbReference type="SMART" id="SM00320">
    <property type="entry name" value="WD40"/>
    <property type="match status" value="7"/>
</dbReference>
<accession>A0A875S0H0</accession>
<evidence type="ECO:0000313" key="6">
    <source>
        <dbReference type="Proteomes" id="UP000662931"/>
    </source>
</evidence>
<name>A0A875S0H0_EENNA</name>
<keyword evidence="6" id="KW-1185">Reference proteome</keyword>
<dbReference type="SUPFAM" id="SSF50978">
    <property type="entry name" value="WD40 repeat-like"/>
    <property type="match status" value="1"/>
</dbReference>
<dbReference type="InterPro" id="IPR019775">
    <property type="entry name" value="WD40_repeat_CS"/>
</dbReference>
<dbReference type="AlphaFoldDB" id="A0A875S0H0"/>
<dbReference type="PROSITE" id="PS00678">
    <property type="entry name" value="WD_REPEATS_1"/>
    <property type="match status" value="2"/>
</dbReference>
<dbReference type="InterPro" id="IPR036322">
    <property type="entry name" value="WD40_repeat_dom_sf"/>
</dbReference>
<dbReference type="InterPro" id="IPR059122">
    <property type="entry name" value="Beta-prop_WDR5-like"/>
</dbReference>
<feature type="repeat" description="WD" evidence="3">
    <location>
        <begin position="124"/>
        <end position="165"/>
    </location>
</feature>
<dbReference type="InterPro" id="IPR001680">
    <property type="entry name" value="WD40_rpt"/>
</dbReference>
<evidence type="ECO:0000259" key="4">
    <source>
        <dbReference type="Pfam" id="PF25175"/>
    </source>
</evidence>
<evidence type="ECO:0000313" key="5">
    <source>
        <dbReference type="EMBL" id="QPG74458.1"/>
    </source>
</evidence>
<proteinExistence type="predicted"/>
<feature type="repeat" description="WD" evidence="3">
    <location>
        <begin position="82"/>
        <end position="123"/>
    </location>
</feature>
<dbReference type="PROSITE" id="PS50294">
    <property type="entry name" value="WD_REPEATS_REGION"/>
    <property type="match status" value="5"/>
</dbReference>
<organism evidence="5 6">
    <name type="scientific">Eeniella nana</name>
    <name type="common">Yeast</name>
    <name type="synonym">Brettanomyces nanus</name>
    <dbReference type="NCBI Taxonomy" id="13502"/>
    <lineage>
        <taxon>Eukaryota</taxon>
        <taxon>Fungi</taxon>
        <taxon>Dikarya</taxon>
        <taxon>Ascomycota</taxon>
        <taxon>Saccharomycotina</taxon>
        <taxon>Pichiomycetes</taxon>
        <taxon>Pichiales</taxon>
        <taxon>Pichiaceae</taxon>
        <taxon>Brettanomyces</taxon>
    </lineage>
</organism>
<feature type="domain" description="WDR5-like beta-propeller" evidence="4">
    <location>
        <begin position="5"/>
        <end position="296"/>
    </location>
</feature>
<feature type="repeat" description="WD" evidence="3">
    <location>
        <begin position="40"/>
        <end position="81"/>
    </location>
</feature>
<dbReference type="InterPro" id="IPR020472">
    <property type="entry name" value="WD40_PAC1"/>
</dbReference>
<dbReference type="InterPro" id="IPR015943">
    <property type="entry name" value="WD40/YVTN_repeat-like_dom_sf"/>
</dbReference>
<protein>
    <recommendedName>
        <fullName evidence="4">WDR5-like beta-propeller domain-containing protein</fullName>
    </recommendedName>
</protein>
<dbReference type="KEGG" id="bnn:FOA43_001788"/>
<dbReference type="GeneID" id="62195189"/>
<dbReference type="InterPro" id="IPR050505">
    <property type="entry name" value="WDR55/POC1"/>
</dbReference>
<dbReference type="PRINTS" id="PR00320">
    <property type="entry name" value="GPROTEINBRPT"/>
</dbReference>
<dbReference type="OrthoDB" id="674604at2759"/>
<dbReference type="PANTHER" id="PTHR44019:SF8">
    <property type="entry name" value="POC1 CENTRIOLAR PROTEIN HOMOLOG"/>
    <property type="match status" value="1"/>
</dbReference>
<dbReference type="Pfam" id="PF25175">
    <property type="entry name" value="Beta-prop_WDR5"/>
    <property type="match status" value="1"/>
</dbReference>
<dbReference type="PROSITE" id="PS50082">
    <property type="entry name" value="WD_REPEATS_2"/>
    <property type="match status" value="5"/>
</dbReference>
<dbReference type="Proteomes" id="UP000662931">
    <property type="component" value="Chromosome 1"/>
</dbReference>
<keyword evidence="2" id="KW-0677">Repeat</keyword>
<gene>
    <name evidence="5" type="ORF">FOA43_001788</name>
</gene>
<sequence>MKLLVSTVKVSPDGKWLATASADKTIKLWTLHQGKLVRSMKGHTEGISDVVFSPNSKYLASCSDDLTIRIWDVVNGTTLKILKNHTYHVNSLKFNYKGTILISGSSDENIRIWDVKRGKCLKTLSAHSDAISCVDISFDGSIVVSGSYDGLVRLFDLDTGQCLKTLIDEERGSSFPVSHVSFPPNAKYVLSSSLDGHLRLWDYMKNRVVKMYKNSDGESIAEKYCLGADFVTYGEHRLVCSGDEQGRIVFWDIQSKEIKMVLKGSDIIDPIMQVDVFKHGELIVSVSLHGELKVWQATDVL</sequence>
<evidence type="ECO:0000256" key="2">
    <source>
        <dbReference type="ARBA" id="ARBA00022737"/>
    </source>
</evidence>
<dbReference type="PANTHER" id="PTHR44019">
    <property type="entry name" value="WD REPEAT-CONTAINING PROTEIN 55"/>
    <property type="match status" value="1"/>
</dbReference>
<feature type="repeat" description="WD" evidence="3">
    <location>
        <begin position="170"/>
        <end position="211"/>
    </location>
</feature>